<evidence type="ECO:0000313" key="1">
    <source>
        <dbReference type="EMBL" id="AZS52084.1"/>
    </source>
</evidence>
<organism evidence="1 2">
    <name type="scientific">Entomomonas moraniae</name>
    <dbReference type="NCBI Taxonomy" id="2213226"/>
    <lineage>
        <taxon>Bacteria</taxon>
        <taxon>Pseudomonadati</taxon>
        <taxon>Pseudomonadota</taxon>
        <taxon>Gammaproteobacteria</taxon>
        <taxon>Pseudomonadales</taxon>
        <taxon>Pseudomonadaceae</taxon>
        <taxon>Entomomonas</taxon>
    </lineage>
</organism>
<gene>
    <name evidence="1" type="ORF">DM558_15460</name>
</gene>
<keyword evidence="2" id="KW-1185">Reference proteome</keyword>
<proteinExistence type="predicted"/>
<reference evidence="2" key="1">
    <citation type="submission" date="2018-06" db="EMBL/GenBank/DDBJ databases">
        <title>Complete genome of Pseudomonas insecticola strain QZS01.</title>
        <authorList>
            <person name="Wang J."/>
            <person name="Su Q."/>
        </authorList>
    </citation>
    <scope>NUCLEOTIDE SEQUENCE [LARGE SCALE GENOMIC DNA]</scope>
    <source>
        <strain evidence="2">QZS01</strain>
    </source>
</reference>
<dbReference type="EMBL" id="CP029822">
    <property type="protein sequence ID" value="AZS52084.1"/>
    <property type="molecule type" value="Genomic_DNA"/>
</dbReference>
<accession>A0A451EQG7</accession>
<name>A0A451EQG7_9GAMM</name>
<evidence type="ECO:0000313" key="2">
    <source>
        <dbReference type="Proteomes" id="UP000273143"/>
    </source>
</evidence>
<dbReference type="RefSeq" id="WP_109703638.1">
    <property type="nucleotide sequence ID" value="NZ_CP029822.1"/>
</dbReference>
<dbReference type="KEGG" id="emo:DM558_15460"/>
<sequence length="74" mass="8379">MNTPYPIPLKHPYTPDQVKQFFKQSGIPISDWAKSNGYSVNKVYQVLNGQLKGLRGSSHQIAIELGLKVNNLYF</sequence>
<dbReference type="Proteomes" id="UP000273143">
    <property type="component" value="Chromosome"/>
</dbReference>
<dbReference type="NCBIfam" id="TIGR04111">
    <property type="entry name" value="BcepMu_gp16"/>
    <property type="match status" value="1"/>
</dbReference>
<dbReference type="InterPro" id="IPR026365">
    <property type="entry name" value="BcepMu_gp16"/>
</dbReference>
<keyword evidence="1" id="KW-0238">DNA-binding</keyword>
<dbReference type="AlphaFoldDB" id="A0A451EQG7"/>
<dbReference type="GO" id="GO:0003677">
    <property type="term" value="F:DNA binding"/>
    <property type="evidence" value="ECO:0007669"/>
    <property type="project" value="UniProtKB-KW"/>
</dbReference>
<protein>
    <submittedName>
        <fullName evidence="1">DNA-binding protein</fullName>
    </submittedName>
</protein>